<feature type="compositionally biased region" description="Basic and acidic residues" evidence="1">
    <location>
        <begin position="89"/>
        <end position="99"/>
    </location>
</feature>
<dbReference type="OrthoDB" id="7942447at2"/>
<evidence type="ECO:0000313" key="2">
    <source>
        <dbReference type="EMBL" id="RAI45791.1"/>
    </source>
</evidence>
<dbReference type="EMBL" id="NPEX01000007">
    <property type="protein sequence ID" value="RAI45791.1"/>
    <property type="molecule type" value="Genomic_DNA"/>
</dbReference>
<accession>A0A327L584</accession>
<proteinExistence type="predicted"/>
<dbReference type="AlphaFoldDB" id="A0A327L584"/>
<evidence type="ECO:0000256" key="1">
    <source>
        <dbReference type="SAM" id="MobiDB-lite"/>
    </source>
</evidence>
<dbReference type="Proteomes" id="UP000249130">
    <property type="component" value="Unassembled WGS sequence"/>
</dbReference>
<reference evidence="2 3" key="1">
    <citation type="submission" date="2017-07" db="EMBL/GenBank/DDBJ databases">
        <title>Draft Genome Sequences of Select Purple Nonsulfur Bacteria.</title>
        <authorList>
            <person name="Lasarre B."/>
            <person name="Mckinlay J.B."/>
        </authorList>
    </citation>
    <scope>NUCLEOTIDE SEQUENCE [LARGE SCALE GENOMIC DNA]</scope>
    <source>
        <strain evidence="2 3">DSM 5909</strain>
    </source>
</reference>
<evidence type="ECO:0000313" key="3">
    <source>
        <dbReference type="Proteomes" id="UP000249130"/>
    </source>
</evidence>
<dbReference type="RefSeq" id="WP_111417355.1">
    <property type="nucleotide sequence ID" value="NZ_NPEX01000007.1"/>
</dbReference>
<sequence length="413" mass="44978">MTTPRDLTDQILRYKSLVAAEKVLLGLAELLPPGPRRRAEWLRIKSNLAFRRVQLALVEHIAAEQKAGFNPDQPRVPAGRPDGGQWTSGERDDGSRPEDGEPSSGPGRSALQVVRDDTGQQPWESHVDLYREDGSLAAQAVFNRDGSAIRSEFASPRDGSLWDERHTVIAADGTATTFQTSGATQSILDGTGQVESRTAWTSDGPEAQAFVQPAYYVPVPHPAAAAVEAALVLYTWMSTRNSTSETAVIGFRAGAFAPGEDRDSTAIWVGKLTRDEVDDACPRHSEVQSITDQSAEAIDRGAYPSAAQYGTAVHLRIKREINGPDTSPPSAPRDPNFRAELSLLKSEIEDYGVRGTKRIDVYENPGTGTVCIYDIKTGRGGLSKARMIELASSVQYYYPGTEKIIVTQVKPRR</sequence>
<protein>
    <submittedName>
        <fullName evidence="2">Uncharacterized protein</fullName>
    </submittedName>
</protein>
<keyword evidence="3" id="KW-1185">Reference proteome</keyword>
<name>A0A327L584_9BRAD</name>
<feature type="region of interest" description="Disordered" evidence="1">
    <location>
        <begin position="68"/>
        <end position="119"/>
    </location>
</feature>
<organism evidence="2 3">
    <name type="scientific">Rhodoplanes roseus</name>
    <dbReference type="NCBI Taxonomy" id="29409"/>
    <lineage>
        <taxon>Bacteria</taxon>
        <taxon>Pseudomonadati</taxon>
        <taxon>Pseudomonadota</taxon>
        <taxon>Alphaproteobacteria</taxon>
        <taxon>Hyphomicrobiales</taxon>
        <taxon>Nitrobacteraceae</taxon>
        <taxon>Rhodoplanes</taxon>
    </lineage>
</organism>
<comment type="caution">
    <text evidence="2">The sequence shown here is derived from an EMBL/GenBank/DDBJ whole genome shotgun (WGS) entry which is preliminary data.</text>
</comment>
<gene>
    <name evidence="2" type="ORF">CH341_01970</name>
</gene>